<evidence type="ECO:0000259" key="3">
    <source>
        <dbReference type="Pfam" id="PF00961"/>
    </source>
</evidence>
<dbReference type="GO" id="GO:0005739">
    <property type="term" value="C:mitochondrion"/>
    <property type="evidence" value="ECO:0007669"/>
    <property type="project" value="UniProtKB-SubCell"/>
</dbReference>
<dbReference type="InterPro" id="IPR004860">
    <property type="entry name" value="LAGLIDADG_dom"/>
</dbReference>
<evidence type="ECO:0000256" key="1">
    <source>
        <dbReference type="ARBA" id="ARBA00004173"/>
    </source>
</evidence>
<dbReference type="Pfam" id="PF00961">
    <property type="entry name" value="LAGLIDADG_1"/>
    <property type="match status" value="1"/>
</dbReference>
<keyword evidence="2 4" id="KW-0496">Mitochondrion</keyword>
<proteinExistence type="predicted"/>
<dbReference type="InterPro" id="IPR051289">
    <property type="entry name" value="LAGLIDADG_Endonuclease"/>
</dbReference>
<dbReference type="Gene3D" id="3.10.28.10">
    <property type="entry name" value="Homing endonucleases"/>
    <property type="match status" value="2"/>
</dbReference>
<dbReference type="AlphaFoldDB" id="A0A0H3WIM2"/>
<comment type="subcellular location">
    <subcellularLocation>
        <location evidence="1">Mitochondrion</location>
    </subcellularLocation>
</comment>
<dbReference type="SUPFAM" id="SSF55608">
    <property type="entry name" value="Homing endonucleases"/>
    <property type="match status" value="2"/>
</dbReference>
<dbReference type="VEuPathDB" id="FungiDB:Q0255"/>
<dbReference type="GO" id="GO:0004519">
    <property type="term" value="F:endonuclease activity"/>
    <property type="evidence" value="ECO:0007669"/>
    <property type="project" value="InterPro"/>
</dbReference>
<dbReference type="InterPro" id="IPR027434">
    <property type="entry name" value="Homing_endonucl"/>
</dbReference>
<dbReference type="InterPro" id="IPR003647">
    <property type="entry name" value="Intron_nuc_1_rpt"/>
</dbReference>
<protein>
    <recommendedName>
        <fullName evidence="3">Homing endonuclease LAGLIDADG domain-containing protein</fullName>
    </recommendedName>
</protein>
<accession>A0A0H3WIM2</accession>
<organism evidence="4">
    <name type="scientific">Saccharomyces cerevisiae</name>
    <name type="common">Baker's yeast</name>
    <dbReference type="NCBI Taxonomy" id="4932"/>
    <lineage>
        <taxon>Eukaryota</taxon>
        <taxon>Fungi</taxon>
        <taxon>Dikarya</taxon>
        <taxon>Ascomycota</taxon>
        <taxon>Saccharomycotina</taxon>
        <taxon>Saccharomycetes</taxon>
        <taxon>Saccharomycetales</taxon>
        <taxon>Saccharomycetaceae</taxon>
        <taxon>Saccharomyces</taxon>
    </lineage>
</organism>
<dbReference type="PANTHER" id="PTHR36181">
    <property type="entry name" value="INTRON-ENCODED ENDONUCLEASE AI3-RELATED"/>
    <property type="match status" value="1"/>
</dbReference>
<geneLocation type="mitochondrion" evidence="4"/>
<reference evidence="4" key="1">
    <citation type="journal article" date="2015" name="G3 (Bethesda)">
        <title>A Dynamic Mobile DNA Family in the Yeast Mitochondrial Genome.</title>
        <authorList>
            <person name="Wu B."/>
            <person name="Hao W."/>
        </authorList>
    </citation>
    <scope>NUCLEOTIDE SEQUENCE</scope>
    <source>
        <strain evidence="4">L1374</strain>
    </source>
</reference>
<sequence length="494" mass="58502">MLSDYFYTYYFIDEVFNKKNIYLKSKFNKHKTNMYNTSTCKTNFNLVGFTNMNNMKMLPIINNNIFIRNMHMDNKSLIMADNKLYNNTLLNKIKDTTFMSMKHFKNWLSGFVVGDGYFGIKKNMTHSFNITLKKTDIITLENIKYYLNLTSKIYVDNKYNKVQLHTEKLSIIIEKIIPLFKEYPLLSNKYYSFEQWSKSAEMIYYNKDKSLANKIIMNNNLNKGLVLSNSKIPFNKMNKSFILGFIEAEGTFNICMKNNSWQLTMKLDQVTTNNEVLKHIAKNIETWTFMDNMKVPNSIKESLKDIEYSTIKLNSIKPYTNLNNITNTYSLLKYNKIDLLYYIICPNLNKMKWFSTKYINFIAFMMALEIIIKGLYHTDKGHNFMLKLDELSNSNLTDINHLPWNMYSELLKMDPIYDLNMPHRMNCQNYAMSTRYNKPVKTGVFIFDLNNNYIMTVGGQAKTAKYFNVKTSEVVRHIRNKTIFLNKYYLKPTK</sequence>
<dbReference type="PANTHER" id="PTHR36181:SF4">
    <property type="entry name" value="LAGLIDADG ENDONUCLEASE"/>
    <property type="match status" value="1"/>
</dbReference>
<evidence type="ECO:0000256" key="2">
    <source>
        <dbReference type="ARBA" id="ARBA00023128"/>
    </source>
</evidence>
<name>A0A0H3WIM2_YEASX</name>
<gene>
    <name evidence="4" type="primary">orf494</name>
</gene>
<dbReference type="SMART" id="SM00497">
    <property type="entry name" value="IENR1"/>
    <property type="match status" value="1"/>
</dbReference>
<dbReference type="EMBL" id="KP712778">
    <property type="protein sequence ID" value="AKL82694.1"/>
    <property type="molecule type" value="Genomic_DNA"/>
</dbReference>
<evidence type="ECO:0000313" key="4">
    <source>
        <dbReference type="EMBL" id="AKL82694.1"/>
    </source>
</evidence>
<feature type="domain" description="Homing endonuclease LAGLIDADG" evidence="3">
    <location>
        <begin position="108"/>
        <end position="198"/>
    </location>
</feature>